<name>A0AAV7GT98_DENCH</name>
<keyword evidence="2" id="KW-1185">Reference proteome</keyword>
<evidence type="ECO:0000313" key="2">
    <source>
        <dbReference type="Proteomes" id="UP000775213"/>
    </source>
</evidence>
<evidence type="ECO:0000313" key="1">
    <source>
        <dbReference type="EMBL" id="KAH0458853.1"/>
    </source>
</evidence>
<sequence length="61" mass="7217">MKESQFNAAWKRCPSILVTVSKRRWWQRRSALEYQRNAEHGSAILSDEAYLFINLYIASLI</sequence>
<dbReference type="EMBL" id="JAGFBR010000011">
    <property type="protein sequence ID" value="KAH0458853.1"/>
    <property type="molecule type" value="Genomic_DNA"/>
</dbReference>
<organism evidence="1 2">
    <name type="scientific">Dendrobium chrysotoxum</name>
    <name type="common">Orchid</name>
    <dbReference type="NCBI Taxonomy" id="161865"/>
    <lineage>
        <taxon>Eukaryota</taxon>
        <taxon>Viridiplantae</taxon>
        <taxon>Streptophyta</taxon>
        <taxon>Embryophyta</taxon>
        <taxon>Tracheophyta</taxon>
        <taxon>Spermatophyta</taxon>
        <taxon>Magnoliopsida</taxon>
        <taxon>Liliopsida</taxon>
        <taxon>Asparagales</taxon>
        <taxon>Orchidaceae</taxon>
        <taxon>Epidendroideae</taxon>
        <taxon>Malaxideae</taxon>
        <taxon>Dendrobiinae</taxon>
        <taxon>Dendrobium</taxon>
    </lineage>
</organism>
<reference evidence="1 2" key="1">
    <citation type="journal article" date="2021" name="Hortic Res">
        <title>Chromosome-scale assembly of the Dendrobium chrysotoxum genome enhances the understanding of orchid evolution.</title>
        <authorList>
            <person name="Zhang Y."/>
            <person name="Zhang G.Q."/>
            <person name="Zhang D."/>
            <person name="Liu X.D."/>
            <person name="Xu X.Y."/>
            <person name="Sun W.H."/>
            <person name="Yu X."/>
            <person name="Zhu X."/>
            <person name="Wang Z.W."/>
            <person name="Zhao X."/>
            <person name="Zhong W.Y."/>
            <person name="Chen H."/>
            <person name="Yin W.L."/>
            <person name="Huang T."/>
            <person name="Niu S.C."/>
            <person name="Liu Z.J."/>
        </authorList>
    </citation>
    <scope>NUCLEOTIDE SEQUENCE [LARGE SCALE GENOMIC DNA]</scope>
    <source>
        <strain evidence="1">Lindl</strain>
    </source>
</reference>
<dbReference type="AlphaFoldDB" id="A0AAV7GT98"/>
<comment type="caution">
    <text evidence="1">The sequence shown here is derived from an EMBL/GenBank/DDBJ whole genome shotgun (WGS) entry which is preliminary data.</text>
</comment>
<protein>
    <submittedName>
        <fullName evidence="1">Uncharacterized protein</fullName>
    </submittedName>
</protein>
<gene>
    <name evidence="1" type="ORF">IEQ34_011667</name>
</gene>
<dbReference type="Proteomes" id="UP000775213">
    <property type="component" value="Unassembled WGS sequence"/>
</dbReference>
<accession>A0AAV7GT98</accession>
<proteinExistence type="predicted"/>